<reference evidence="1 2" key="1">
    <citation type="submission" date="2016-02" db="EMBL/GenBank/DDBJ databases">
        <authorList>
            <person name="Wen L."/>
            <person name="He K."/>
            <person name="Yang H."/>
        </authorList>
    </citation>
    <scope>NUCLEOTIDE SEQUENCE [LARGE SCALE GENOMIC DNA]</scope>
    <source>
        <strain evidence="1 2">CV58</strain>
    </source>
</reference>
<dbReference type="Proteomes" id="UP000072660">
    <property type="component" value="Unassembled WGS sequence"/>
</dbReference>
<dbReference type="EMBL" id="LSZO01000012">
    <property type="protein sequence ID" value="KXU39381.1"/>
    <property type="molecule type" value="Genomic_DNA"/>
</dbReference>
<protein>
    <submittedName>
        <fullName evidence="1">Uncharacterized protein</fullName>
    </submittedName>
</protein>
<evidence type="ECO:0000313" key="2">
    <source>
        <dbReference type="Proteomes" id="UP000072660"/>
    </source>
</evidence>
<accession>A0A139SY80</accession>
<proteinExistence type="predicted"/>
<keyword evidence="2" id="KW-1185">Reference proteome</keyword>
<dbReference type="RefSeq" id="WP_068386640.1">
    <property type="nucleotide sequence ID" value="NZ_LSZO01000012.1"/>
</dbReference>
<sequence length="311" mass="34158">MNALNTATQLGGRYQIKAFVPGNPPRILADWFPNLITNYGMDLMSGANSNYSYMWEYCSVGTGNTPPAFANSQLINRKATTSDKTAIAVGKESAYIWKRMTYQFKQGAASGNLAEVGIGANSNGSLLFSRALIKDTQGNPTTITVLPDEVLQVVWEIRHYFPAPSQTTVTIAGSGDHQCHIALLDKNSTVFHESNSYNYIHHNLRSYCNVYSGVSGLVPETQNNISHTDYNGIYMSDFPLNYTSGSFKTTRTLILPVDQFNWPAGISGLSFNESNGTSAGGFQHQVYIDPPIMKTPEQQLSLTLALNWARA</sequence>
<evidence type="ECO:0000313" key="1">
    <source>
        <dbReference type="EMBL" id="KXU39381.1"/>
    </source>
</evidence>
<dbReference type="OrthoDB" id="6681528at2"/>
<name>A0A139SY80_9GAMM</name>
<dbReference type="AlphaFoldDB" id="A0A139SY80"/>
<comment type="caution">
    <text evidence="1">The sequence shown here is derived from an EMBL/GenBank/DDBJ whole genome shotgun (WGS) entry which is preliminary data.</text>
</comment>
<organism evidence="1 2">
    <name type="scientific">Ventosimonas gracilis</name>
    <dbReference type="NCBI Taxonomy" id="1680762"/>
    <lineage>
        <taxon>Bacteria</taxon>
        <taxon>Pseudomonadati</taxon>
        <taxon>Pseudomonadota</taxon>
        <taxon>Gammaproteobacteria</taxon>
        <taxon>Pseudomonadales</taxon>
        <taxon>Ventosimonadaceae</taxon>
        <taxon>Ventosimonas</taxon>
    </lineage>
</organism>
<gene>
    <name evidence="1" type="ORF">AXE65_08850</name>
</gene>